<evidence type="ECO:0000259" key="8">
    <source>
        <dbReference type="Pfam" id="PF02687"/>
    </source>
</evidence>
<organism evidence="10 11">
    <name type="scientific">Gemmatirosa kalamazoonensis</name>
    <dbReference type="NCBI Taxonomy" id="861299"/>
    <lineage>
        <taxon>Bacteria</taxon>
        <taxon>Pseudomonadati</taxon>
        <taxon>Gemmatimonadota</taxon>
        <taxon>Gemmatimonadia</taxon>
        <taxon>Gemmatimonadales</taxon>
        <taxon>Gemmatimonadaceae</taxon>
        <taxon>Gemmatirosa</taxon>
    </lineage>
</organism>
<reference evidence="10 11" key="1">
    <citation type="journal article" date="2014" name="Genome Announc.">
        <title>Genome Sequence and Methylome of Soil Bacterium Gemmatirosa kalamazoonensis KBS708T, a Member of the Rarely Cultivated Gemmatimonadetes Phylum.</title>
        <authorList>
            <person name="Debruyn J.M."/>
            <person name="Radosevich M."/>
            <person name="Wommack K.E."/>
            <person name="Polson S.W."/>
            <person name="Hauser L.J."/>
            <person name="Fawaz M.N."/>
            <person name="Korlach J."/>
            <person name="Tsai Y.C."/>
        </authorList>
    </citation>
    <scope>NUCLEOTIDE SEQUENCE [LARGE SCALE GENOMIC DNA]</scope>
    <source>
        <strain evidence="10 11">KBS708</strain>
    </source>
</reference>
<sequence>MFADVRHALRSLRREPTLVAGVVASFALAIGANAAMLGLVRQLMLAPPPGVSDAARVSRVALRVTTADGDAYAVTTTSYPAFRALAGATSAFDAAAAVRTDTLTFGAGAATTTVTAVEATGRYFTLLGARPALGRFFDAADDAPPAGRSVVVLGHAFWKHRLDGDPAVLGRTLVVDGAPFTVVGVAAPDFRGDGAAAVDVFVPLSAAMRDRPAAWRSEPGMNVVSVLAKVRAGVAPNVATQAATAALREVTARPDASIEARLEPLAPGLGAARESAQARVALWLSGVALVVLLVATANVATLLLLRGERRRREVAVRVALGAGRGRLARMLLVESLLLAAAGAACGLVASRWIADVVRVTLLPGLAPAGAFDARVVLATVLAACVAGLLAGLSPLAAARAIAPALHAGGERVAARRPATQRALVVLQVALCTLLAAGAGLFVRSLHRVRVQDLGFSPDRLLLATLDVRDPLPPRERDALHVALAERLTRLAGVTGATVVQAVPFGPHHIPPISVPGRAEPPMAGEQLPLMYGATPAYLKLLGARLRDGRLFGPGDRRGAPLVVIVNETMAREVWPGQRAVGQCVRIGFDPALPPSPAAPTTLPCREVVGVVADSRARSLRPDGREATLMQYYVPFEQLPPPAPVAGDFPEVFGILVGAAGDPARLAPAVQRLLQGASPRPVYARVRPYADLLDPQLRPWRLGATLFTALGALALAIAAVGLFGVVSYLAARRTREMGVRLALGGSRTRVGGAVVVDAARMTAAGVAGGIVAALALAPLVQPMLFRTSARDALVLAASGAVLVLVTVVAAAVPAWRAGRVSPLVALRAE</sequence>
<dbReference type="GO" id="GO:0005886">
    <property type="term" value="C:plasma membrane"/>
    <property type="evidence" value="ECO:0007669"/>
    <property type="project" value="UniProtKB-SubCell"/>
</dbReference>
<evidence type="ECO:0000256" key="5">
    <source>
        <dbReference type="ARBA" id="ARBA00023136"/>
    </source>
</evidence>
<dbReference type="InterPro" id="IPR017800">
    <property type="entry name" value="ADOP"/>
</dbReference>
<dbReference type="InterPro" id="IPR050250">
    <property type="entry name" value="Macrolide_Exporter_MacB"/>
</dbReference>
<proteinExistence type="inferred from homology"/>
<feature type="domain" description="MacB-like periplasmic core" evidence="9">
    <location>
        <begin position="423"/>
        <end position="638"/>
    </location>
</feature>
<feature type="domain" description="MacB-like periplasmic core" evidence="9">
    <location>
        <begin position="25"/>
        <end position="245"/>
    </location>
</feature>
<name>W0RFQ3_9BACT</name>
<feature type="transmembrane region" description="Helical" evidence="7">
    <location>
        <begin position="331"/>
        <end position="354"/>
    </location>
</feature>
<dbReference type="InParanoid" id="W0RFQ3"/>
<evidence type="ECO:0000259" key="9">
    <source>
        <dbReference type="Pfam" id="PF12704"/>
    </source>
</evidence>
<feature type="transmembrane region" description="Helical" evidence="7">
    <location>
        <begin position="374"/>
        <end position="401"/>
    </location>
</feature>
<dbReference type="NCBIfam" id="TIGR03434">
    <property type="entry name" value="ADOP"/>
    <property type="match status" value="1"/>
</dbReference>
<feature type="transmembrane region" description="Helical" evidence="7">
    <location>
        <begin position="280"/>
        <end position="305"/>
    </location>
</feature>
<dbReference type="PATRIC" id="fig|861299.3.peg.673"/>
<evidence type="ECO:0000256" key="4">
    <source>
        <dbReference type="ARBA" id="ARBA00022989"/>
    </source>
</evidence>
<dbReference type="eggNOG" id="COG0577">
    <property type="taxonomic scope" value="Bacteria"/>
</dbReference>
<dbReference type="Proteomes" id="UP000019151">
    <property type="component" value="Chromosome"/>
</dbReference>
<dbReference type="STRING" id="861299.J421_0661"/>
<gene>
    <name evidence="10" type="ORF">J421_0661</name>
</gene>
<dbReference type="PANTHER" id="PTHR30572:SF4">
    <property type="entry name" value="ABC TRANSPORTER PERMEASE YTRF"/>
    <property type="match status" value="1"/>
</dbReference>
<dbReference type="InterPro" id="IPR025857">
    <property type="entry name" value="MacB_PCD"/>
</dbReference>
<keyword evidence="2" id="KW-1003">Cell membrane</keyword>
<feature type="domain" description="ABC3 transporter permease C-terminal" evidence="8">
    <location>
        <begin position="287"/>
        <end position="401"/>
    </location>
</feature>
<evidence type="ECO:0000313" key="11">
    <source>
        <dbReference type="Proteomes" id="UP000019151"/>
    </source>
</evidence>
<evidence type="ECO:0000256" key="7">
    <source>
        <dbReference type="SAM" id="Phobius"/>
    </source>
</evidence>
<comment type="similarity">
    <text evidence="6">Belongs to the ABC-4 integral membrane protein family.</text>
</comment>
<feature type="transmembrane region" description="Helical" evidence="7">
    <location>
        <begin position="705"/>
        <end position="730"/>
    </location>
</feature>
<evidence type="ECO:0000256" key="6">
    <source>
        <dbReference type="ARBA" id="ARBA00038076"/>
    </source>
</evidence>
<feature type="transmembrane region" description="Helical" evidence="7">
    <location>
        <begin position="791"/>
        <end position="811"/>
    </location>
</feature>
<evidence type="ECO:0000256" key="3">
    <source>
        <dbReference type="ARBA" id="ARBA00022692"/>
    </source>
</evidence>
<feature type="transmembrane region" description="Helical" evidence="7">
    <location>
        <begin position="422"/>
        <end position="442"/>
    </location>
</feature>
<dbReference type="Pfam" id="PF12704">
    <property type="entry name" value="MacB_PCD"/>
    <property type="match status" value="2"/>
</dbReference>
<dbReference type="RefSeq" id="WP_025409743.1">
    <property type="nucleotide sequence ID" value="NZ_CP007128.1"/>
</dbReference>
<dbReference type="Pfam" id="PF02687">
    <property type="entry name" value="FtsX"/>
    <property type="match status" value="2"/>
</dbReference>
<dbReference type="GO" id="GO:0022857">
    <property type="term" value="F:transmembrane transporter activity"/>
    <property type="evidence" value="ECO:0007669"/>
    <property type="project" value="TreeGrafter"/>
</dbReference>
<dbReference type="PANTHER" id="PTHR30572">
    <property type="entry name" value="MEMBRANE COMPONENT OF TRANSPORTER-RELATED"/>
    <property type="match status" value="1"/>
</dbReference>
<keyword evidence="5 7" id="KW-0472">Membrane</keyword>
<keyword evidence="4 7" id="KW-1133">Transmembrane helix</keyword>
<dbReference type="HOGENOM" id="CLU_009433_0_0_0"/>
<comment type="subcellular location">
    <subcellularLocation>
        <location evidence="1">Cell membrane</location>
        <topology evidence="1">Multi-pass membrane protein</topology>
    </subcellularLocation>
</comment>
<dbReference type="InterPro" id="IPR003838">
    <property type="entry name" value="ABC3_permease_C"/>
</dbReference>
<keyword evidence="3 7" id="KW-0812">Transmembrane</keyword>
<feature type="domain" description="ABC3 transporter permease C-terminal" evidence="8">
    <location>
        <begin position="709"/>
        <end position="821"/>
    </location>
</feature>
<evidence type="ECO:0000313" key="10">
    <source>
        <dbReference type="EMBL" id="AHG88198.1"/>
    </source>
</evidence>
<evidence type="ECO:0000256" key="1">
    <source>
        <dbReference type="ARBA" id="ARBA00004651"/>
    </source>
</evidence>
<dbReference type="AlphaFoldDB" id="W0RFQ3"/>
<protein>
    <submittedName>
        <fullName evidence="10">Permease</fullName>
    </submittedName>
</protein>
<accession>W0RFQ3</accession>
<evidence type="ECO:0000256" key="2">
    <source>
        <dbReference type="ARBA" id="ARBA00022475"/>
    </source>
</evidence>
<keyword evidence="11" id="KW-1185">Reference proteome</keyword>
<feature type="transmembrane region" description="Helical" evidence="7">
    <location>
        <begin position="751"/>
        <end position="779"/>
    </location>
</feature>
<dbReference type="EMBL" id="CP007128">
    <property type="protein sequence ID" value="AHG88198.1"/>
    <property type="molecule type" value="Genomic_DNA"/>
</dbReference>
<dbReference type="KEGG" id="gba:J421_0661"/>